<protein>
    <submittedName>
        <fullName evidence="1">Uncharacterized protein</fullName>
    </submittedName>
</protein>
<evidence type="ECO:0000313" key="1">
    <source>
        <dbReference type="EMBL" id="KAK5095045.1"/>
    </source>
</evidence>
<dbReference type="Proteomes" id="UP001345013">
    <property type="component" value="Unassembled WGS sequence"/>
</dbReference>
<keyword evidence="2" id="KW-1185">Reference proteome</keyword>
<reference evidence="1 2" key="1">
    <citation type="submission" date="2023-08" db="EMBL/GenBank/DDBJ databases">
        <title>Black Yeasts Isolated from many extreme environments.</title>
        <authorList>
            <person name="Coleine C."/>
            <person name="Stajich J.E."/>
            <person name="Selbmann L."/>
        </authorList>
    </citation>
    <scope>NUCLEOTIDE SEQUENCE [LARGE SCALE GENOMIC DNA]</scope>
    <source>
        <strain evidence="1 2">CCFEE 5885</strain>
    </source>
</reference>
<comment type="caution">
    <text evidence="1">The sequence shown here is derived from an EMBL/GenBank/DDBJ whole genome shotgun (WGS) entry which is preliminary data.</text>
</comment>
<accession>A0ABR0KFF1</accession>
<name>A0ABR0KFF1_9EURO</name>
<organism evidence="1 2">
    <name type="scientific">Lithohypha guttulata</name>
    <dbReference type="NCBI Taxonomy" id="1690604"/>
    <lineage>
        <taxon>Eukaryota</taxon>
        <taxon>Fungi</taxon>
        <taxon>Dikarya</taxon>
        <taxon>Ascomycota</taxon>
        <taxon>Pezizomycotina</taxon>
        <taxon>Eurotiomycetes</taxon>
        <taxon>Chaetothyriomycetidae</taxon>
        <taxon>Chaetothyriales</taxon>
        <taxon>Trichomeriaceae</taxon>
        <taxon>Lithohypha</taxon>
    </lineage>
</organism>
<evidence type="ECO:0000313" key="2">
    <source>
        <dbReference type="Proteomes" id="UP001345013"/>
    </source>
</evidence>
<proteinExistence type="predicted"/>
<gene>
    <name evidence="1" type="ORF">LTR24_003262</name>
</gene>
<sequence>MAIALYSGMGKGVAISADIAREVLPTKTMPLVIFAVLQAWQWLSSVLRGFSAVHTALATVSWSACKNRSAGSWNALHRMALTALVLGLFHAGRAVDVAYAISRVVCSLPANSAQKAKSWLARCRAAPITWDVSETEINIPTTDRRARLDSRALGQTYDMLLKSSDVFSQLNKQQKVDAIEHITKDIVNFQKGVGHVYAPRKAFSIAAQMIEFQCGSNRDHFELFARLKVGRVASEAKEQDTRVFAVFIYLVFMLTCGFPKMEQPRAMLDQAGRDVQLGASEKETKDPNAKEQCAKAISEASAYREIVSSDSGYGGSP</sequence>
<dbReference type="EMBL" id="JAVRRG010000030">
    <property type="protein sequence ID" value="KAK5095045.1"/>
    <property type="molecule type" value="Genomic_DNA"/>
</dbReference>